<sequence length="77" mass="9079">MTEHPLLKELNSRIQYYSTRTDHPLKRILIGYQAYAELMLCASFSHEVINSAINPNKRKYKNLKIKVTQDDEQLDLE</sequence>
<accession>A0A1V2V1X6</accession>
<name>A0A1V2V1X6_9GAMM</name>
<proteinExistence type="predicted"/>
<keyword evidence="2" id="KW-1185">Reference proteome</keyword>
<dbReference type="EMBL" id="LFZS01000001">
    <property type="protein sequence ID" value="ONN56252.1"/>
    <property type="molecule type" value="Genomic_DNA"/>
</dbReference>
<evidence type="ECO:0000313" key="2">
    <source>
        <dbReference type="Proteomes" id="UP000189376"/>
    </source>
</evidence>
<gene>
    <name evidence="1" type="ORF">AC058_00925</name>
</gene>
<organism evidence="1 2">
    <name type="scientific">Acinetobacter genomosp. 33YU</name>
    <dbReference type="NCBI Taxonomy" id="1675530"/>
    <lineage>
        <taxon>Bacteria</taxon>
        <taxon>Pseudomonadati</taxon>
        <taxon>Pseudomonadota</taxon>
        <taxon>Gammaproteobacteria</taxon>
        <taxon>Moraxellales</taxon>
        <taxon>Moraxellaceae</taxon>
        <taxon>Acinetobacter</taxon>
    </lineage>
</organism>
<dbReference type="RefSeq" id="WP_143221060.1">
    <property type="nucleotide sequence ID" value="NZ_LFZS01000001.1"/>
</dbReference>
<reference evidence="1 2" key="1">
    <citation type="submission" date="2015-07" db="EMBL/GenBank/DDBJ databases">
        <title>Acinetobacter yuneri, a novel member of Acinetobacter calcoaceticus-Acinetobacter baumannii complex isolated from clinical specimen.</title>
        <authorList>
            <person name="Yu Y."/>
        </authorList>
    </citation>
    <scope>NUCLEOTIDE SEQUENCE [LARGE SCALE GENOMIC DNA]</scope>
    <source>
        <strain evidence="1 2">A362</strain>
    </source>
</reference>
<evidence type="ECO:0000313" key="1">
    <source>
        <dbReference type="EMBL" id="ONN56252.1"/>
    </source>
</evidence>
<comment type="caution">
    <text evidence="1">The sequence shown here is derived from an EMBL/GenBank/DDBJ whole genome shotgun (WGS) entry which is preliminary data.</text>
</comment>
<dbReference type="Proteomes" id="UP000189376">
    <property type="component" value="Unassembled WGS sequence"/>
</dbReference>
<dbReference type="AlphaFoldDB" id="A0A1V2V1X6"/>
<protein>
    <submittedName>
        <fullName evidence="1">Uncharacterized protein</fullName>
    </submittedName>
</protein>